<evidence type="ECO:0000256" key="4">
    <source>
        <dbReference type="ARBA" id="ARBA00022741"/>
    </source>
</evidence>
<feature type="domain" description="PurM-like N-terminal" evidence="9">
    <location>
        <begin position="90"/>
        <end position="197"/>
    </location>
</feature>
<reference evidence="11" key="1">
    <citation type="submission" date="2018-06" db="EMBL/GenBank/DDBJ databases">
        <authorList>
            <person name="Zhirakovskaya E."/>
        </authorList>
    </citation>
    <scope>NUCLEOTIDE SEQUENCE</scope>
</reference>
<keyword evidence="5 11" id="KW-0418">Kinase</keyword>
<accession>A0A3B0ZBZ8</accession>
<dbReference type="InterPro" id="IPR004536">
    <property type="entry name" value="SPS/SelD"/>
</dbReference>
<gene>
    <name evidence="11" type="ORF">MNBD_GAMMA18-518</name>
</gene>
<name>A0A3B0ZBZ8_9ZZZZ</name>
<dbReference type="NCBIfam" id="NF002098">
    <property type="entry name" value="PRK00943.1"/>
    <property type="match status" value="1"/>
</dbReference>
<sequence>MIYIADPSALTIVPRNAERQSVILCATSSSGCPITMPNRDSAANNIRMTEYSHGAGCGCKISPKLLDDILKTDTVKPSFPQLLVGYDTKDDAAVFDLGNGSSVISTTDFFMPIVDDPFEFGQIAATNAISDVYAMGGTPLMAISIFGWPIDKLGPDVASQVIDGGRRACELAGIPLAGGHSIDSPEPIFGLAVTGQVENRYLKRNSDAEAGCQLYLTKPIGIGILTTAQKKKLLKLEHSRIGPDAMCQLNSAGAEFAKLPAVTAMTDVTGFGLMGHLTELCQGSGLQAQLTFDAVPTLPQVEHYLALGCTPGGTLRNFESYGHHLGEMSEQQRMILCDPQTSGGLLVAVTPEGESGFLALAEQLGMQLDVIGELTTPVDGRAMVEIL</sequence>
<evidence type="ECO:0000256" key="2">
    <source>
        <dbReference type="ARBA" id="ARBA00022679"/>
    </source>
</evidence>
<dbReference type="InterPro" id="IPR036676">
    <property type="entry name" value="PurM-like_C_sf"/>
</dbReference>
<keyword evidence="8" id="KW-0711">Selenium</keyword>
<dbReference type="GO" id="GO:0005737">
    <property type="term" value="C:cytoplasm"/>
    <property type="evidence" value="ECO:0007669"/>
    <property type="project" value="TreeGrafter"/>
</dbReference>
<dbReference type="InterPro" id="IPR036921">
    <property type="entry name" value="PurM-like_N_sf"/>
</dbReference>
<keyword evidence="3" id="KW-0479">Metal-binding</keyword>
<dbReference type="GO" id="GO:0016260">
    <property type="term" value="P:selenocysteine biosynthetic process"/>
    <property type="evidence" value="ECO:0007669"/>
    <property type="project" value="InterPro"/>
</dbReference>
<keyword evidence="6" id="KW-0067">ATP-binding</keyword>
<proteinExistence type="inferred from homology"/>
<keyword evidence="4" id="KW-0547">Nucleotide-binding</keyword>
<evidence type="ECO:0000256" key="7">
    <source>
        <dbReference type="ARBA" id="ARBA00022842"/>
    </source>
</evidence>
<dbReference type="PANTHER" id="PTHR10256:SF0">
    <property type="entry name" value="INACTIVE SELENIDE, WATER DIKINASE-LIKE PROTEIN-RELATED"/>
    <property type="match status" value="1"/>
</dbReference>
<dbReference type="FunFam" id="3.30.1330.10:FF:000003">
    <property type="entry name" value="Selenide, water dikinase"/>
    <property type="match status" value="1"/>
</dbReference>
<dbReference type="PIRSF" id="PIRSF036407">
    <property type="entry name" value="Selenphspht_syn"/>
    <property type="match status" value="1"/>
</dbReference>
<dbReference type="SUPFAM" id="SSF56042">
    <property type="entry name" value="PurM C-terminal domain-like"/>
    <property type="match status" value="1"/>
</dbReference>
<dbReference type="NCBIfam" id="TIGR00476">
    <property type="entry name" value="selD"/>
    <property type="match status" value="1"/>
</dbReference>
<dbReference type="InterPro" id="IPR010918">
    <property type="entry name" value="PurM-like_C_dom"/>
</dbReference>
<dbReference type="Gene3D" id="3.90.650.10">
    <property type="entry name" value="PurM-like C-terminal domain"/>
    <property type="match status" value="1"/>
</dbReference>
<evidence type="ECO:0000259" key="9">
    <source>
        <dbReference type="Pfam" id="PF00586"/>
    </source>
</evidence>
<keyword evidence="2 11" id="KW-0808">Transferase</keyword>
<dbReference type="AlphaFoldDB" id="A0A3B0ZBZ8"/>
<dbReference type="SUPFAM" id="SSF55326">
    <property type="entry name" value="PurM N-terminal domain-like"/>
    <property type="match status" value="1"/>
</dbReference>
<organism evidence="11">
    <name type="scientific">hydrothermal vent metagenome</name>
    <dbReference type="NCBI Taxonomy" id="652676"/>
    <lineage>
        <taxon>unclassified sequences</taxon>
        <taxon>metagenomes</taxon>
        <taxon>ecological metagenomes</taxon>
    </lineage>
</organism>
<evidence type="ECO:0000313" key="11">
    <source>
        <dbReference type="EMBL" id="VAW85723.1"/>
    </source>
</evidence>
<evidence type="ECO:0000256" key="8">
    <source>
        <dbReference type="ARBA" id="ARBA00023266"/>
    </source>
</evidence>
<dbReference type="PANTHER" id="PTHR10256">
    <property type="entry name" value="SELENIDE, WATER DIKINASE"/>
    <property type="match status" value="1"/>
</dbReference>
<dbReference type="FunFam" id="3.90.650.10:FF:000004">
    <property type="entry name" value="Selenide, water dikinase"/>
    <property type="match status" value="1"/>
</dbReference>
<dbReference type="GO" id="GO:0004756">
    <property type="term" value="F:selenide, water dikinase activity"/>
    <property type="evidence" value="ECO:0007669"/>
    <property type="project" value="UniProtKB-EC"/>
</dbReference>
<dbReference type="CDD" id="cd02195">
    <property type="entry name" value="SelD"/>
    <property type="match status" value="1"/>
</dbReference>
<dbReference type="Pfam" id="PF00586">
    <property type="entry name" value="AIRS"/>
    <property type="match status" value="1"/>
</dbReference>
<feature type="domain" description="PurM-like C-terminal" evidence="10">
    <location>
        <begin position="209"/>
        <end position="378"/>
    </location>
</feature>
<dbReference type="InterPro" id="IPR016188">
    <property type="entry name" value="PurM-like_N"/>
</dbReference>
<dbReference type="GO" id="GO:0046872">
    <property type="term" value="F:metal ion binding"/>
    <property type="evidence" value="ECO:0007669"/>
    <property type="project" value="UniProtKB-KW"/>
</dbReference>
<dbReference type="Gene3D" id="3.30.1330.10">
    <property type="entry name" value="PurM-like, N-terminal domain"/>
    <property type="match status" value="1"/>
</dbReference>
<comment type="similarity">
    <text evidence="1">Belongs to the selenophosphate synthase 1 family. Class I subfamily.</text>
</comment>
<protein>
    <submittedName>
        <fullName evidence="11">Selenide,water dikinase</fullName>
        <ecNumber evidence="11">2.7.9.3</ecNumber>
    </submittedName>
</protein>
<evidence type="ECO:0000256" key="5">
    <source>
        <dbReference type="ARBA" id="ARBA00022777"/>
    </source>
</evidence>
<dbReference type="InterPro" id="IPR023061">
    <property type="entry name" value="SelD_I"/>
</dbReference>
<evidence type="ECO:0000256" key="1">
    <source>
        <dbReference type="ARBA" id="ARBA00008026"/>
    </source>
</evidence>
<keyword evidence="7" id="KW-0460">Magnesium</keyword>
<evidence type="ECO:0000256" key="3">
    <source>
        <dbReference type="ARBA" id="ARBA00022723"/>
    </source>
</evidence>
<evidence type="ECO:0000259" key="10">
    <source>
        <dbReference type="Pfam" id="PF02769"/>
    </source>
</evidence>
<dbReference type="GO" id="GO:0005524">
    <property type="term" value="F:ATP binding"/>
    <property type="evidence" value="ECO:0007669"/>
    <property type="project" value="UniProtKB-KW"/>
</dbReference>
<evidence type="ECO:0000256" key="6">
    <source>
        <dbReference type="ARBA" id="ARBA00022840"/>
    </source>
</evidence>
<dbReference type="EMBL" id="UOFP01000105">
    <property type="protein sequence ID" value="VAW85723.1"/>
    <property type="molecule type" value="Genomic_DNA"/>
</dbReference>
<dbReference type="EC" id="2.7.9.3" evidence="11"/>
<dbReference type="Pfam" id="PF02769">
    <property type="entry name" value="AIRS_C"/>
    <property type="match status" value="1"/>
</dbReference>
<dbReference type="HAMAP" id="MF_00625">
    <property type="entry name" value="SelD"/>
    <property type="match status" value="1"/>
</dbReference>